<comment type="caution">
    <text evidence="2">The sequence shown here is derived from an EMBL/GenBank/DDBJ whole genome shotgun (WGS) entry which is preliminary data.</text>
</comment>
<organism evidence="2 3">
    <name type="scientific">Bosea eneae</name>
    <dbReference type="NCBI Taxonomy" id="151454"/>
    <lineage>
        <taxon>Bacteria</taxon>
        <taxon>Pseudomonadati</taxon>
        <taxon>Pseudomonadota</taxon>
        <taxon>Alphaproteobacteria</taxon>
        <taxon>Hyphomicrobiales</taxon>
        <taxon>Boseaceae</taxon>
        <taxon>Bosea</taxon>
    </lineage>
</organism>
<evidence type="ECO:0000256" key="1">
    <source>
        <dbReference type="SAM" id="MobiDB-lite"/>
    </source>
</evidence>
<dbReference type="Proteomes" id="UP001596053">
    <property type="component" value="Unassembled WGS sequence"/>
</dbReference>
<gene>
    <name evidence="2" type="ORF">ACFPOB_20670</name>
</gene>
<accession>A0ABW0IY87</accession>
<dbReference type="RefSeq" id="WP_377800283.1">
    <property type="nucleotide sequence ID" value="NZ_JBHSLW010000034.1"/>
</dbReference>
<name>A0ABW0IY87_9HYPH</name>
<reference evidence="3" key="1">
    <citation type="journal article" date="2019" name="Int. J. Syst. Evol. Microbiol.">
        <title>The Global Catalogue of Microorganisms (GCM) 10K type strain sequencing project: providing services to taxonomists for standard genome sequencing and annotation.</title>
        <authorList>
            <consortium name="The Broad Institute Genomics Platform"/>
            <consortium name="The Broad Institute Genome Sequencing Center for Infectious Disease"/>
            <person name="Wu L."/>
            <person name="Ma J."/>
        </authorList>
    </citation>
    <scope>NUCLEOTIDE SEQUENCE [LARGE SCALE GENOMIC DNA]</scope>
    <source>
        <strain evidence="3">NCAIM B.01391</strain>
    </source>
</reference>
<feature type="region of interest" description="Disordered" evidence="1">
    <location>
        <begin position="1"/>
        <end position="50"/>
    </location>
</feature>
<proteinExistence type="predicted"/>
<sequence length="106" mass="11784">MIRTQETGGIVPREQPDSRGLSEAMTRAADGGEAEAELQRQEEKRRATDERRLNKATRVLMLDAFYRAKVLNGDTGFDLADLDNLDIVNGIAKDIGERRRGRPGDA</sequence>
<dbReference type="EMBL" id="JBHSLW010000034">
    <property type="protein sequence ID" value="MFC5421980.1"/>
    <property type="molecule type" value="Genomic_DNA"/>
</dbReference>
<evidence type="ECO:0000313" key="3">
    <source>
        <dbReference type="Proteomes" id="UP001596053"/>
    </source>
</evidence>
<feature type="compositionally biased region" description="Basic and acidic residues" evidence="1">
    <location>
        <begin position="37"/>
        <end position="50"/>
    </location>
</feature>
<protein>
    <submittedName>
        <fullName evidence="2">Uncharacterized protein</fullName>
    </submittedName>
</protein>
<evidence type="ECO:0000313" key="2">
    <source>
        <dbReference type="EMBL" id="MFC5421980.1"/>
    </source>
</evidence>
<keyword evidence="3" id="KW-1185">Reference proteome</keyword>